<gene>
    <name evidence="6" type="ORF">LMG28688_05854</name>
</gene>
<feature type="domain" description="Thioredoxin" evidence="5">
    <location>
        <begin position="49"/>
        <end position="215"/>
    </location>
</feature>
<dbReference type="Gene3D" id="3.40.30.10">
    <property type="entry name" value="Glutaredoxin"/>
    <property type="match status" value="1"/>
</dbReference>
<feature type="binding site" evidence="3">
    <location>
        <position position="178"/>
    </location>
    <ligand>
        <name>Cu cation</name>
        <dbReference type="ChEBI" id="CHEBI:23378"/>
    </ligand>
</feature>
<accession>A0A6J5GRI5</accession>
<evidence type="ECO:0000256" key="4">
    <source>
        <dbReference type="PIRSR" id="PIRSR603782-2"/>
    </source>
</evidence>
<dbReference type="InterPro" id="IPR003782">
    <property type="entry name" value="SCO1/SenC"/>
</dbReference>
<evidence type="ECO:0000313" key="6">
    <source>
        <dbReference type="EMBL" id="CAB3803858.1"/>
    </source>
</evidence>
<keyword evidence="4" id="KW-1015">Disulfide bond</keyword>
<dbReference type="InterPro" id="IPR036249">
    <property type="entry name" value="Thioredoxin-like_sf"/>
</dbReference>
<comment type="similarity">
    <text evidence="1">Belongs to the SCO1/2 family.</text>
</comment>
<keyword evidence="2 3" id="KW-0186">Copper</keyword>
<dbReference type="PANTHER" id="PTHR12151">
    <property type="entry name" value="ELECTRON TRANSPORT PROTIN SCO1/SENC FAMILY MEMBER"/>
    <property type="match status" value="1"/>
</dbReference>
<dbReference type="PROSITE" id="PS51257">
    <property type="entry name" value="PROKAR_LIPOPROTEIN"/>
    <property type="match status" value="1"/>
</dbReference>
<organism evidence="6 7">
    <name type="scientific">Paraburkholderia caffeinitolerans</name>
    <dbReference type="NCBI Taxonomy" id="1723730"/>
    <lineage>
        <taxon>Bacteria</taxon>
        <taxon>Pseudomonadati</taxon>
        <taxon>Pseudomonadota</taxon>
        <taxon>Betaproteobacteria</taxon>
        <taxon>Burkholderiales</taxon>
        <taxon>Burkholderiaceae</taxon>
        <taxon>Paraburkholderia</taxon>
    </lineage>
</organism>
<dbReference type="AlphaFoldDB" id="A0A6J5GRI5"/>
<dbReference type="CDD" id="cd02968">
    <property type="entry name" value="SCO"/>
    <property type="match status" value="1"/>
</dbReference>
<keyword evidence="3" id="KW-0479">Metal-binding</keyword>
<dbReference type="PROSITE" id="PS51352">
    <property type="entry name" value="THIOREDOXIN_2"/>
    <property type="match status" value="1"/>
</dbReference>
<sequence>MFNWPRFSRGISRAALLLPAFVAGALLGTTLLSGCNQKPVLSFQNLDITGNRQFADHFELPDTNGKIRTLADYRGKIVVLVFGYTHCPDVCPTTLAELSRALQQIGPKDAQRVQVLFVTLDPTRDTPSVLAEYAAAFNPSFRALRPANANELAQMAKGFHLVYEKVPGSAPGNYTMNHTAASLVFDTNGKLRLYARDGQGTTPWVHDLRELLGAA</sequence>
<protein>
    <recommendedName>
        <fullName evidence="5">Thioredoxin domain-containing protein</fullName>
    </recommendedName>
</protein>
<dbReference type="SUPFAM" id="SSF52833">
    <property type="entry name" value="Thioredoxin-like"/>
    <property type="match status" value="1"/>
</dbReference>
<dbReference type="Proteomes" id="UP000494119">
    <property type="component" value="Unassembled WGS sequence"/>
</dbReference>
<dbReference type="EMBL" id="CADIKL010000041">
    <property type="protein sequence ID" value="CAB3803858.1"/>
    <property type="molecule type" value="Genomic_DNA"/>
</dbReference>
<proteinExistence type="inferred from homology"/>
<keyword evidence="7" id="KW-1185">Reference proteome</keyword>
<dbReference type="Pfam" id="PF02630">
    <property type="entry name" value="SCO1-SenC"/>
    <property type="match status" value="1"/>
</dbReference>
<feature type="binding site" evidence="3">
    <location>
        <position position="91"/>
    </location>
    <ligand>
        <name>Cu cation</name>
        <dbReference type="ChEBI" id="CHEBI:23378"/>
    </ligand>
</feature>
<dbReference type="InterPro" id="IPR013766">
    <property type="entry name" value="Thioredoxin_domain"/>
</dbReference>
<feature type="binding site" evidence="3">
    <location>
        <position position="87"/>
    </location>
    <ligand>
        <name>Cu cation</name>
        <dbReference type="ChEBI" id="CHEBI:23378"/>
    </ligand>
</feature>
<reference evidence="6 7" key="1">
    <citation type="submission" date="2020-04" db="EMBL/GenBank/DDBJ databases">
        <authorList>
            <person name="De Canck E."/>
        </authorList>
    </citation>
    <scope>NUCLEOTIDE SEQUENCE [LARGE SCALE GENOMIC DNA]</scope>
    <source>
        <strain evidence="6 7">LMG 28688</strain>
    </source>
</reference>
<name>A0A6J5GRI5_9BURK</name>
<dbReference type="PANTHER" id="PTHR12151:SF25">
    <property type="entry name" value="LINALOOL DEHYDRATASE_ISOMERASE DOMAIN-CONTAINING PROTEIN"/>
    <property type="match status" value="1"/>
</dbReference>
<evidence type="ECO:0000256" key="2">
    <source>
        <dbReference type="ARBA" id="ARBA00023008"/>
    </source>
</evidence>
<feature type="disulfide bond" description="Redox-active" evidence="4">
    <location>
        <begin position="87"/>
        <end position="91"/>
    </location>
</feature>
<dbReference type="GO" id="GO:0046872">
    <property type="term" value="F:metal ion binding"/>
    <property type="evidence" value="ECO:0007669"/>
    <property type="project" value="UniProtKB-KW"/>
</dbReference>
<evidence type="ECO:0000256" key="1">
    <source>
        <dbReference type="ARBA" id="ARBA00010996"/>
    </source>
</evidence>
<evidence type="ECO:0000259" key="5">
    <source>
        <dbReference type="PROSITE" id="PS51352"/>
    </source>
</evidence>
<dbReference type="RefSeq" id="WP_175197664.1">
    <property type="nucleotide sequence ID" value="NZ_CADIKL010000041.1"/>
</dbReference>
<evidence type="ECO:0000313" key="7">
    <source>
        <dbReference type="Proteomes" id="UP000494119"/>
    </source>
</evidence>
<evidence type="ECO:0000256" key="3">
    <source>
        <dbReference type="PIRSR" id="PIRSR603782-1"/>
    </source>
</evidence>